<organism evidence="4 5">
    <name type="scientific">Phaeosphaeria nodorum (strain SN15 / ATCC MYA-4574 / FGSC 10173)</name>
    <name type="common">Glume blotch fungus</name>
    <name type="synonym">Parastagonospora nodorum</name>
    <dbReference type="NCBI Taxonomy" id="321614"/>
    <lineage>
        <taxon>Eukaryota</taxon>
        <taxon>Fungi</taxon>
        <taxon>Dikarya</taxon>
        <taxon>Ascomycota</taxon>
        <taxon>Pezizomycotina</taxon>
        <taxon>Dothideomycetes</taxon>
        <taxon>Pleosporomycetidae</taxon>
        <taxon>Pleosporales</taxon>
        <taxon>Pleosporineae</taxon>
        <taxon>Phaeosphaeriaceae</taxon>
        <taxon>Parastagonospora</taxon>
    </lineage>
</organism>
<evidence type="ECO:0000256" key="2">
    <source>
        <dbReference type="ARBA" id="ARBA00023445"/>
    </source>
</evidence>
<keyword evidence="5" id="KW-1185">Reference proteome</keyword>
<comment type="similarity">
    <text evidence="2">Belongs to the NAD(P)-dependent epimerase/dehydratase family. Dihydroflavonol-4-reductase subfamily.</text>
</comment>
<dbReference type="Proteomes" id="UP000663193">
    <property type="component" value="Chromosome 2"/>
</dbReference>
<gene>
    <name evidence="4" type="ORF">JI435_018470</name>
</gene>
<dbReference type="VEuPathDB" id="FungiDB:JI435_018470"/>
<dbReference type="InterPro" id="IPR001509">
    <property type="entry name" value="Epimerase_deHydtase"/>
</dbReference>
<evidence type="ECO:0000256" key="1">
    <source>
        <dbReference type="ARBA" id="ARBA00023002"/>
    </source>
</evidence>
<accession>A0A7U2HUX4</accession>
<dbReference type="KEGG" id="pno:SNOG_01847"/>
<dbReference type="Gene3D" id="3.40.50.720">
    <property type="entry name" value="NAD(P)-binding Rossmann-like Domain"/>
    <property type="match status" value="1"/>
</dbReference>
<evidence type="ECO:0000259" key="3">
    <source>
        <dbReference type="Pfam" id="PF01370"/>
    </source>
</evidence>
<dbReference type="GO" id="GO:0016491">
    <property type="term" value="F:oxidoreductase activity"/>
    <property type="evidence" value="ECO:0007669"/>
    <property type="project" value="UniProtKB-KW"/>
</dbReference>
<name>A0A7U2HUX4_PHANO</name>
<dbReference type="SUPFAM" id="SSF51735">
    <property type="entry name" value="NAD(P)-binding Rossmann-fold domains"/>
    <property type="match status" value="1"/>
</dbReference>
<feature type="domain" description="NAD-dependent epimerase/dehydratase" evidence="3">
    <location>
        <begin position="8"/>
        <end position="266"/>
    </location>
</feature>
<dbReference type="RefSeq" id="XP_001792472.1">
    <property type="nucleotide sequence ID" value="XM_001792420.1"/>
</dbReference>
<dbReference type="InterPro" id="IPR050425">
    <property type="entry name" value="NAD(P)_dehydrat-like"/>
</dbReference>
<dbReference type="InterPro" id="IPR036291">
    <property type="entry name" value="NAD(P)-bd_dom_sf"/>
</dbReference>
<keyword evidence="1" id="KW-0560">Oxidoreductase</keyword>
<reference evidence="5" key="1">
    <citation type="journal article" date="2021" name="BMC Genomics">
        <title>Chromosome-level genome assembly and manually-curated proteome of model necrotroph Parastagonospora nodorum Sn15 reveals a genome-wide trove of candidate effector homologs, and redundancy of virulence-related functions within an accessory chromosome.</title>
        <authorList>
            <person name="Bertazzoni S."/>
            <person name="Jones D.A.B."/>
            <person name="Phan H.T."/>
            <person name="Tan K.-C."/>
            <person name="Hane J.K."/>
        </authorList>
    </citation>
    <scope>NUCLEOTIDE SEQUENCE [LARGE SCALE GENOMIC DNA]</scope>
    <source>
        <strain evidence="5">SN15 / ATCC MYA-4574 / FGSC 10173)</strain>
    </source>
</reference>
<sequence length="354" mass="39598">MAASTGRVLLTGANGFVASHIVQGLIKRNYHIVGTVRSEQKARDVIALHPSWKDHITWANIADIGVTDVWEEVFKSGPFDYIIHNASPVDFTVKDFQLAMIDPAVKGTTSLLEASQRLGGSTLKRVVISGSTASVSDYFHPVSKAREPYTEADWNQVEYAIEKGDVVAAYVASKTLAERAAWKFMETNKPTFGMTVLNPYVIIGPMLQPAAGPDNVPSTNVFPVFNFLNGTYRDIETLTFPAWHYVDVRDVALAHILSMTEPATNNKRILLVSGLITPQSIINIIRRNFPELHDRVIEGVPEKLMPDGVEPTDWDVRRSFEVLGNTWKYIRLEETIVDTVNDFLDHEKRWAEGF</sequence>
<dbReference type="OrthoDB" id="2735536at2759"/>
<protein>
    <recommendedName>
        <fullName evidence="3">NAD-dependent epimerase/dehydratase domain-containing protein</fullName>
    </recommendedName>
</protein>
<evidence type="ECO:0000313" key="5">
    <source>
        <dbReference type="Proteomes" id="UP000663193"/>
    </source>
</evidence>
<dbReference type="PANTHER" id="PTHR10366">
    <property type="entry name" value="NAD DEPENDENT EPIMERASE/DEHYDRATASE"/>
    <property type="match status" value="1"/>
</dbReference>
<evidence type="ECO:0000313" key="4">
    <source>
        <dbReference type="EMBL" id="QRC91618.1"/>
    </source>
</evidence>
<dbReference type="EMBL" id="CP069024">
    <property type="protein sequence ID" value="QRC91618.1"/>
    <property type="molecule type" value="Genomic_DNA"/>
</dbReference>
<dbReference type="Pfam" id="PF01370">
    <property type="entry name" value="Epimerase"/>
    <property type="match status" value="1"/>
</dbReference>
<dbReference type="PANTHER" id="PTHR10366:SF814">
    <property type="entry name" value="NAD-DEPENDENT EPIMERASE_DEHYDRATASE DOMAIN-CONTAINING PROTEIN"/>
    <property type="match status" value="1"/>
</dbReference>
<proteinExistence type="inferred from homology"/>
<dbReference type="OMA" id="NETNHFA"/>
<dbReference type="AlphaFoldDB" id="A0A7U2HUX4"/>